<evidence type="ECO:0000313" key="3">
    <source>
        <dbReference type="EMBL" id="URE41339.1"/>
    </source>
</evidence>
<dbReference type="Pfam" id="PF07859">
    <property type="entry name" value="Abhydrolase_3"/>
    <property type="match status" value="1"/>
</dbReference>
<organism evidence="3 4">
    <name type="scientific">Musa troglodytarum</name>
    <name type="common">fe'i banana</name>
    <dbReference type="NCBI Taxonomy" id="320322"/>
    <lineage>
        <taxon>Eukaryota</taxon>
        <taxon>Viridiplantae</taxon>
        <taxon>Streptophyta</taxon>
        <taxon>Embryophyta</taxon>
        <taxon>Tracheophyta</taxon>
        <taxon>Spermatophyta</taxon>
        <taxon>Magnoliopsida</taxon>
        <taxon>Liliopsida</taxon>
        <taxon>Zingiberales</taxon>
        <taxon>Musaceae</taxon>
        <taxon>Musa</taxon>
    </lineage>
</organism>
<gene>
    <name evidence="3" type="ORF">MUK42_06696</name>
</gene>
<name>A0A9E7HVV9_9LILI</name>
<dbReference type="Proteomes" id="UP001055439">
    <property type="component" value="Chromosome 8"/>
</dbReference>
<keyword evidence="3" id="KW-0675">Receptor</keyword>
<dbReference type="OrthoDB" id="408631at2759"/>
<dbReference type="Gene3D" id="3.40.50.1820">
    <property type="entry name" value="alpha/beta hydrolase"/>
    <property type="match status" value="1"/>
</dbReference>
<reference evidence="3" key="1">
    <citation type="submission" date="2022-05" db="EMBL/GenBank/DDBJ databases">
        <title>The Musa troglodytarum L. genome provides insights into the mechanism of non-climacteric behaviour and enrichment of carotenoids.</title>
        <authorList>
            <person name="Wang J."/>
        </authorList>
    </citation>
    <scope>NUCLEOTIDE SEQUENCE</scope>
    <source>
        <tissue evidence="3">Leaf</tissue>
    </source>
</reference>
<evidence type="ECO:0000259" key="2">
    <source>
        <dbReference type="Pfam" id="PF07859"/>
    </source>
</evidence>
<dbReference type="AlphaFoldDB" id="A0A9E7HVV9"/>
<dbReference type="EMBL" id="CP097510">
    <property type="protein sequence ID" value="URE41339.1"/>
    <property type="molecule type" value="Genomic_DNA"/>
</dbReference>
<accession>A0A9E7HVV9</accession>
<evidence type="ECO:0000313" key="4">
    <source>
        <dbReference type="Proteomes" id="UP001055439"/>
    </source>
</evidence>
<sequence length="376" mass="41180">MSHPTRSLAGHCETDSEGEGAVAAEMRSPEEPGLAAVAPPLSITKRFIIAAASAINDAACRSDGTVNRRLVSFLDVRSSASAKPVHGVRTVDVPVDTSRDVWFRLFIPCSDSAGLKIPVIVYFHGGGFAFLSPASYLYDHVCRRLCRTVNAIVVSVNYRLAPEHRYPAPYEDGVDVLRFLDRGGLLYADPLAADLADPCRCFLVGDSAGANICHHVARRWAVGAGSGWKRLRLAGMVLIQPYFGGKERTEAEVRLAGAPLVTVERTDWLWRAFLPEGADRDHEASNVFGPRATGELEEALPAALVVVGGFDPLHDWQRRYYEGLKARGKEARLVEYPEAFHAFFAFPDLKQSAMLMEEVRSFIEGHRPSKENTGGC</sequence>
<feature type="region of interest" description="Disordered" evidence="1">
    <location>
        <begin position="1"/>
        <end position="29"/>
    </location>
</feature>
<dbReference type="InterPro" id="IPR050466">
    <property type="entry name" value="Carboxylest/Gibb_receptor"/>
</dbReference>
<dbReference type="InterPro" id="IPR013094">
    <property type="entry name" value="AB_hydrolase_3"/>
</dbReference>
<dbReference type="GO" id="GO:0016787">
    <property type="term" value="F:hydrolase activity"/>
    <property type="evidence" value="ECO:0007669"/>
    <property type="project" value="InterPro"/>
</dbReference>
<evidence type="ECO:0000256" key="1">
    <source>
        <dbReference type="SAM" id="MobiDB-lite"/>
    </source>
</evidence>
<feature type="domain" description="Alpha/beta hydrolase fold-3" evidence="2">
    <location>
        <begin position="120"/>
        <end position="344"/>
    </location>
</feature>
<dbReference type="SUPFAM" id="SSF53474">
    <property type="entry name" value="alpha/beta-Hydrolases"/>
    <property type="match status" value="1"/>
</dbReference>
<dbReference type="InterPro" id="IPR029058">
    <property type="entry name" value="AB_hydrolase_fold"/>
</dbReference>
<dbReference type="PANTHER" id="PTHR23024:SF24">
    <property type="entry name" value="ALPHA_BETA HYDROLASE FOLD-3 DOMAIN-CONTAINING PROTEIN"/>
    <property type="match status" value="1"/>
</dbReference>
<keyword evidence="4" id="KW-1185">Reference proteome</keyword>
<protein>
    <submittedName>
        <fullName evidence="3">Gibberellin receptor</fullName>
    </submittedName>
</protein>
<proteinExistence type="predicted"/>
<dbReference type="PANTHER" id="PTHR23024">
    <property type="entry name" value="ARYLACETAMIDE DEACETYLASE"/>
    <property type="match status" value="1"/>
</dbReference>